<name>A0A094J336_9BACL</name>
<protein>
    <recommendedName>
        <fullName evidence="3">Transposase</fullName>
    </recommendedName>
</protein>
<accession>A0A094J336</accession>
<comment type="caution">
    <text evidence="2">The sequence shown here is derived from an EMBL/GenBank/DDBJ whole genome shotgun (WGS) entry which is preliminary data.</text>
</comment>
<feature type="region of interest" description="Disordered" evidence="1">
    <location>
        <begin position="1"/>
        <end position="23"/>
    </location>
</feature>
<feature type="compositionally biased region" description="Basic residues" evidence="1">
    <location>
        <begin position="1"/>
        <end position="19"/>
    </location>
</feature>
<reference evidence="2" key="1">
    <citation type="submission" date="2014-08" db="EMBL/GenBank/DDBJ databases">
        <title>Fullgenome sequencing of Anoxybacillus sp.25 isolate from Garga hot-spring Russia.</title>
        <authorList>
            <person name="Rozanov A.S."/>
            <person name="Kotenko A.V."/>
            <person name="Malup T.K."/>
            <person name="Peltek S.E."/>
        </authorList>
    </citation>
    <scope>NUCLEOTIDE SEQUENCE [LARGE SCALE GENOMIC DNA]</scope>
    <source>
        <strain evidence="2">25</strain>
    </source>
</reference>
<gene>
    <name evidence="2" type="ORF">JS44_04990</name>
</gene>
<evidence type="ECO:0000313" key="2">
    <source>
        <dbReference type="EMBL" id="KFZ32479.1"/>
    </source>
</evidence>
<sequence>MRAKHTKTFSKGKQKTKIQKQKEKQAIFLPRHRKIQFSDTHVYIEKVGWVRLSERGKIPTNTKYYNPRITFDGVHWYVSVGYDVPKPSVALHSHTLGIDVGVQNLAVCSDGRVFPSINKTKEIKN</sequence>
<dbReference type="AlphaFoldDB" id="A0A094J336"/>
<organism evidence="2">
    <name type="scientific">Anoxybacillus flavithermus</name>
    <dbReference type="NCBI Taxonomy" id="33934"/>
    <lineage>
        <taxon>Bacteria</taxon>
        <taxon>Bacillati</taxon>
        <taxon>Bacillota</taxon>
        <taxon>Bacilli</taxon>
        <taxon>Bacillales</taxon>
        <taxon>Anoxybacillaceae</taxon>
        <taxon>Anoxybacillus</taxon>
    </lineage>
</organism>
<evidence type="ECO:0008006" key="3">
    <source>
        <dbReference type="Google" id="ProtNLM"/>
    </source>
</evidence>
<evidence type="ECO:0000256" key="1">
    <source>
        <dbReference type="SAM" id="MobiDB-lite"/>
    </source>
</evidence>
<proteinExistence type="predicted"/>
<dbReference type="EMBL" id="JPZO01000024">
    <property type="protein sequence ID" value="KFZ32479.1"/>
    <property type="molecule type" value="Genomic_DNA"/>
</dbReference>